<comment type="caution">
    <text evidence="1">The sequence shown here is derived from an EMBL/GenBank/DDBJ whole genome shotgun (WGS) entry which is preliminary data.</text>
</comment>
<feature type="non-terminal residue" evidence="1">
    <location>
        <position position="1"/>
    </location>
</feature>
<organism evidence="1 2">
    <name type="scientific">Staurois parvus</name>
    <dbReference type="NCBI Taxonomy" id="386267"/>
    <lineage>
        <taxon>Eukaryota</taxon>
        <taxon>Metazoa</taxon>
        <taxon>Chordata</taxon>
        <taxon>Craniata</taxon>
        <taxon>Vertebrata</taxon>
        <taxon>Euteleostomi</taxon>
        <taxon>Amphibia</taxon>
        <taxon>Batrachia</taxon>
        <taxon>Anura</taxon>
        <taxon>Neobatrachia</taxon>
        <taxon>Ranoidea</taxon>
        <taxon>Ranidae</taxon>
        <taxon>Staurois</taxon>
    </lineage>
</organism>
<evidence type="ECO:0000313" key="1">
    <source>
        <dbReference type="EMBL" id="CAI9603026.1"/>
    </source>
</evidence>
<dbReference type="Proteomes" id="UP001162483">
    <property type="component" value="Unassembled WGS sequence"/>
</dbReference>
<dbReference type="EMBL" id="CATNWA010017776">
    <property type="protein sequence ID" value="CAI9603026.1"/>
    <property type="molecule type" value="Genomic_DNA"/>
</dbReference>
<name>A0ABN9G0Z3_9NEOB</name>
<evidence type="ECO:0000313" key="2">
    <source>
        <dbReference type="Proteomes" id="UP001162483"/>
    </source>
</evidence>
<gene>
    <name evidence="1" type="ORF">SPARVUS_LOCUS13248644</name>
</gene>
<sequence>NNKAKKSTNLQGTIVTSTCLTTSLQGTYTPFLPRPISSFQRCHILNDNCAVMQHCTHMKFLSFF</sequence>
<accession>A0ABN9G0Z3</accession>
<reference evidence="1" key="1">
    <citation type="submission" date="2023-05" db="EMBL/GenBank/DDBJ databases">
        <authorList>
            <person name="Stuckert A."/>
        </authorList>
    </citation>
    <scope>NUCLEOTIDE SEQUENCE</scope>
</reference>
<protein>
    <submittedName>
        <fullName evidence="1">Uncharacterized protein</fullName>
    </submittedName>
</protein>
<proteinExistence type="predicted"/>
<keyword evidence="2" id="KW-1185">Reference proteome</keyword>